<name>A0A0K0X923_MYCGD</name>
<dbReference type="AlphaFoldDB" id="A0A0K0X923"/>
<evidence type="ECO:0000313" key="3">
    <source>
        <dbReference type="EMBL" id="AKS33857.1"/>
    </source>
</evidence>
<evidence type="ECO:0000313" key="4">
    <source>
        <dbReference type="Proteomes" id="UP000062255"/>
    </source>
</evidence>
<proteinExistence type="predicted"/>
<accession>A0A0K0X923</accession>
<protein>
    <submittedName>
        <fullName evidence="3">Uncharacterized protein</fullName>
    </submittedName>
</protein>
<sequence>MIMKFAVTAVLIGMAALGTAGQASAHPRPDDAECIVAPYLTGCDGSGVPTGPEMPAGAGDPFAGPAATPPPIGSGLPGSLNTDGMPFGSAPIPQMPPPMPGGISGMPGTI</sequence>
<feature type="chain" id="PRO_5005454001" evidence="2">
    <location>
        <begin position="26"/>
        <end position="110"/>
    </location>
</feature>
<feature type="region of interest" description="Disordered" evidence="1">
    <location>
        <begin position="48"/>
        <end position="110"/>
    </location>
</feature>
<evidence type="ECO:0000256" key="2">
    <source>
        <dbReference type="SAM" id="SignalP"/>
    </source>
</evidence>
<reference evidence="3 4" key="1">
    <citation type="submission" date="2015-07" db="EMBL/GenBank/DDBJ databases">
        <title>Complete genome sequence of Mycobacterium goodii X7B, a facultative thermophilic biodesulfurizing bacterium.</title>
        <authorList>
            <person name="Yu B."/>
            <person name="Li F."/>
            <person name="Xu P."/>
        </authorList>
    </citation>
    <scope>NUCLEOTIDE SEQUENCE [LARGE SCALE GENOMIC DNA]</scope>
    <source>
        <strain evidence="3 4">X7B</strain>
    </source>
</reference>
<dbReference type="PATRIC" id="fig|134601.6.peg.4220"/>
<keyword evidence="2" id="KW-0732">Signal</keyword>
<evidence type="ECO:0000256" key="1">
    <source>
        <dbReference type="SAM" id="MobiDB-lite"/>
    </source>
</evidence>
<gene>
    <name evidence="3" type="ORF">AFA91_20410</name>
</gene>
<feature type="compositionally biased region" description="Low complexity" evidence="1">
    <location>
        <begin position="55"/>
        <end position="66"/>
    </location>
</feature>
<organism evidence="3 4">
    <name type="scientific">Mycolicibacterium goodii</name>
    <name type="common">Mycobacterium goodii</name>
    <dbReference type="NCBI Taxonomy" id="134601"/>
    <lineage>
        <taxon>Bacteria</taxon>
        <taxon>Bacillati</taxon>
        <taxon>Actinomycetota</taxon>
        <taxon>Actinomycetes</taxon>
        <taxon>Mycobacteriales</taxon>
        <taxon>Mycobacteriaceae</taxon>
        <taxon>Mycolicibacterium</taxon>
    </lineage>
</organism>
<feature type="signal peptide" evidence="2">
    <location>
        <begin position="1"/>
        <end position="25"/>
    </location>
</feature>
<dbReference type="Proteomes" id="UP000062255">
    <property type="component" value="Chromosome"/>
</dbReference>
<dbReference type="EMBL" id="CP012150">
    <property type="protein sequence ID" value="AKS33857.1"/>
    <property type="molecule type" value="Genomic_DNA"/>
</dbReference>
<dbReference type="KEGG" id="mgo:AFA91_20410"/>